<evidence type="ECO:0000256" key="6">
    <source>
        <dbReference type="ARBA" id="ARBA00022847"/>
    </source>
</evidence>
<name>I3CAS8_9FLAO</name>
<dbReference type="AlphaFoldDB" id="I3CAS8"/>
<proteinExistence type="predicted"/>
<evidence type="ECO:0000313" key="10">
    <source>
        <dbReference type="EMBL" id="EIJ40721.1"/>
    </source>
</evidence>
<feature type="transmembrane region" description="Helical" evidence="9">
    <location>
        <begin position="63"/>
        <end position="85"/>
    </location>
</feature>
<dbReference type="GO" id="GO:0015293">
    <property type="term" value="F:symporter activity"/>
    <property type="evidence" value="ECO:0007669"/>
    <property type="project" value="UniProtKB-KW"/>
</dbReference>
<dbReference type="EMBL" id="JH651379">
    <property type="protein sequence ID" value="EIJ40721.1"/>
    <property type="molecule type" value="Genomic_DNA"/>
</dbReference>
<feature type="transmembrane region" description="Helical" evidence="9">
    <location>
        <begin position="92"/>
        <end position="113"/>
    </location>
</feature>
<keyword evidence="2" id="KW-1003">Cell membrane</keyword>
<dbReference type="eggNOG" id="ENOG502Z7ID">
    <property type="taxonomic scope" value="Bacteria"/>
</dbReference>
<feature type="transmembrane region" description="Helical" evidence="9">
    <location>
        <begin position="319"/>
        <end position="336"/>
    </location>
</feature>
<keyword evidence="11" id="KW-1185">Reference proteome</keyword>
<keyword evidence="1" id="KW-0813">Transport</keyword>
<sequence>MIGILLAISAGVMLGFFAMPEKYVKNYVYENTWSIAFLFMLWIIPSIVAFTMINNFGQVLSDIGYPLLFRMLVPGFLWGVGMMLWGKAIDYIGLSLGFSLFIGTIICVGSLLPWYFNGLPYSTEVWPILLGISIILLGIYFNGRAGILRQKEENKTVEVGEQKSMLVGILIAVIGGILATGFNVALEISMNGQAAKNIIGNVILKNGNPSWLASVCSMFIVYVSGGIFVIPYFIFVLTKKQMWSSFKVKEAGRNVLLAILMAILNFTASIIFAYSSFVLGAHGGSIGYAIFNTLSVVVAVIAGILTLEWIKAPKQAKTFLYLGLVSMVIGVLVTAFL</sequence>
<keyword evidence="7 9" id="KW-1133">Transmembrane helix</keyword>
<feature type="transmembrane region" description="Helical" evidence="9">
    <location>
        <begin position="36"/>
        <end position="57"/>
    </location>
</feature>
<gene>
    <name evidence="10" type="ORF">JoomaDRAFT_3791</name>
</gene>
<reference evidence="10 11" key="1">
    <citation type="submission" date="2012-02" db="EMBL/GenBank/DDBJ databases">
        <title>Improved High-Quality Draft genome of Joostella marina DSM 19592.</title>
        <authorList>
            <consortium name="US DOE Joint Genome Institute (JGI-PGF)"/>
            <person name="Lucas S."/>
            <person name="Copeland A."/>
            <person name="Lapidus A."/>
            <person name="Bruce D."/>
            <person name="Goodwin L."/>
            <person name="Pitluck S."/>
            <person name="Peters L."/>
            <person name="Chertkov O."/>
            <person name="Ovchinnikova G."/>
            <person name="Kyrpides N."/>
            <person name="Mavromatis K."/>
            <person name="Detter J.C."/>
            <person name="Han C."/>
            <person name="Land M."/>
            <person name="Hauser L."/>
            <person name="Markowitz V."/>
            <person name="Cheng J.-F."/>
            <person name="Hugenholtz P."/>
            <person name="Woyke T."/>
            <person name="Wu D."/>
            <person name="Tindall B."/>
            <person name="Brambilla E."/>
            <person name="Klenk H.-P."/>
            <person name="Eisen J.A."/>
        </authorList>
    </citation>
    <scope>NUCLEOTIDE SEQUENCE [LARGE SCALE GENOMIC DNA]</scope>
    <source>
        <strain evidence="10 11">DSM 19592</strain>
    </source>
</reference>
<feature type="transmembrane region" description="Helical" evidence="9">
    <location>
        <begin position="286"/>
        <end position="307"/>
    </location>
</feature>
<dbReference type="GO" id="GO:0016020">
    <property type="term" value="C:membrane"/>
    <property type="evidence" value="ECO:0007669"/>
    <property type="project" value="InterPro"/>
</dbReference>
<dbReference type="Pfam" id="PF06379">
    <property type="entry name" value="RhaT"/>
    <property type="match status" value="1"/>
</dbReference>
<feature type="transmembrane region" description="Helical" evidence="9">
    <location>
        <begin position="255"/>
        <end position="274"/>
    </location>
</feature>
<dbReference type="Proteomes" id="UP000004690">
    <property type="component" value="Unassembled WGS sequence"/>
</dbReference>
<keyword evidence="3" id="KW-0997">Cell inner membrane</keyword>
<evidence type="ECO:0000256" key="8">
    <source>
        <dbReference type="ARBA" id="ARBA00023136"/>
    </source>
</evidence>
<keyword evidence="8 9" id="KW-0472">Membrane</keyword>
<dbReference type="HOGENOM" id="CLU_821237_0_0_10"/>
<keyword evidence="5 9" id="KW-0812">Transmembrane</keyword>
<evidence type="ECO:0000256" key="2">
    <source>
        <dbReference type="ARBA" id="ARBA00022475"/>
    </source>
</evidence>
<protein>
    <submittedName>
        <fullName evidence="10">L-rhamnose-proton symport protein (RhaT)</fullName>
    </submittedName>
</protein>
<evidence type="ECO:0000313" key="11">
    <source>
        <dbReference type="Proteomes" id="UP000004690"/>
    </source>
</evidence>
<keyword evidence="6" id="KW-0769">Symport</keyword>
<dbReference type="TCDB" id="2.A.7.6.3">
    <property type="family name" value="the drug/metabolite transporter (dmt) superfamily"/>
</dbReference>
<evidence type="ECO:0000256" key="7">
    <source>
        <dbReference type="ARBA" id="ARBA00022989"/>
    </source>
</evidence>
<evidence type="ECO:0000256" key="3">
    <source>
        <dbReference type="ARBA" id="ARBA00022519"/>
    </source>
</evidence>
<organism evidence="10 11">
    <name type="scientific">Galbibacter orientalis DSM 19592</name>
    <dbReference type="NCBI Taxonomy" id="926559"/>
    <lineage>
        <taxon>Bacteria</taxon>
        <taxon>Pseudomonadati</taxon>
        <taxon>Bacteroidota</taxon>
        <taxon>Flavobacteriia</taxon>
        <taxon>Flavobacteriales</taxon>
        <taxon>Flavobacteriaceae</taxon>
        <taxon>Galbibacter</taxon>
    </lineage>
</organism>
<feature type="transmembrane region" description="Helical" evidence="9">
    <location>
        <begin position="6"/>
        <end position="24"/>
    </location>
</feature>
<evidence type="ECO:0000256" key="4">
    <source>
        <dbReference type="ARBA" id="ARBA00022597"/>
    </source>
</evidence>
<evidence type="ECO:0000256" key="1">
    <source>
        <dbReference type="ARBA" id="ARBA00022448"/>
    </source>
</evidence>
<feature type="transmembrane region" description="Helical" evidence="9">
    <location>
        <begin position="211"/>
        <end position="235"/>
    </location>
</feature>
<evidence type="ECO:0000256" key="9">
    <source>
        <dbReference type="SAM" id="Phobius"/>
    </source>
</evidence>
<accession>I3CAS8</accession>
<feature type="transmembrane region" description="Helical" evidence="9">
    <location>
        <begin position="125"/>
        <end position="143"/>
    </location>
</feature>
<dbReference type="STRING" id="926559.JoomaDRAFT_3791"/>
<dbReference type="RefSeq" id="WP_008615238.1">
    <property type="nucleotide sequence ID" value="NZ_JH651379.1"/>
</dbReference>
<dbReference type="InterPro" id="IPR004673">
    <property type="entry name" value="L-rhamnose-proton_sym_RhaT"/>
</dbReference>
<keyword evidence="4" id="KW-0762">Sugar transport</keyword>
<feature type="transmembrane region" description="Helical" evidence="9">
    <location>
        <begin position="164"/>
        <end position="186"/>
    </location>
</feature>
<evidence type="ECO:0000256" key="5">
    <source>
        <dbReference type="ARBA" id="ARBA00022692"/>
    </source>
</evidence>
<dbReference type="GO" id="GO:0015153">
    <property type="term" value="F:rhamnose transmembrane transporter activity"/>
    <property type="evidence" value="ECO:0007669"/>
    <property type="project" value="InterPro"/>
</dbReference>